<name>A0A7D5Y6F6_9ACTN</name>
<sequence length="315" mass="33412">MIGAGRRIDARGRAVVVTGASSGLGREAALHLNRTGFRVFAGVRDRAAADDLAAATAGRITPLRLDVTRADEVRQAVDEVTRQVGTDGLWGLVNNAGISLPGPLECVTLEQVRRQLDTNVVGQIAVIQGFLPLLRAGHGRIVNVTSGLGRVALPYLGVYAAAQFAKEAVSDSLRRELWPFGIAVSVVQPGAIQTPIWDKVAHAGSETMAGAAGRAGDLYDEPFSRFLTRLAAQARRSGTTPADFARAVTRALTAARPKTRYPVGRDVRLGSLAARLLPDALLDRNFAPLVRARRKPSSVPVDPTPVPLAPTNSED</sequence>
<organism evidence="2">
    <name type="scientific">Micromonospora carbonacea</name>
    <dbReference type="NCBI Taxonomy" id="47853"/>
    <lineage>
        <taxon>Bacteria</taxon>
        <taxon>Bacillati</taxon>
        <taxon>Actinomycetota</taxon>
        <taxon>Actinomycetes</taxon>
        <taxon>Micromonosporales</taxon>
        <taxon>Micromonosporaceae</taxon>
        <taxon>Micromonospora</taxon>
    </lineage>
</organism>
<proteinExistence type="predicted"/>
<dbReference type="GO" id="GO:0016491">
    <property type="term" value="F:oxidoreductase activity"/>
    <property type="evidence" value="ECO:0007669"/>
    <property type="project" value="TreeGrafter"/>
</dbReference>
<dbReference type="InterPro" id="IPR002347">
    <property type="entry name" value="SDR_fam"/>
</dbReference>
<reference evidence="2" key="1">
    <citation type="submission" date="2020-08" db="EMBL/GenBank/DDBJ databases">
        <title>A bifunctional nitrone conjugated secondary metabolite targeting the ribosome.</title>
        <authorList>
            <person name="Limbrick E.M."/>
            <person name="Graf M."/>
            <person name="Derewacz D.K."/>
            <person name="Nguyen F."/>
            <person name="Spraggins J.M."/>
            <person name="Wieland M."/>
            <person name="Ynigez-Gutierrez A.E."/>
            <person name="Reisman B.J."/>
            <person name="Zinshteyn B."/>
            <person name="McCulloch K."/>
            <person name="Iverson T.M."/>
            <person name="Green R."/>
            <person name="Wilson D.N."/>
            <person name="Bachmann B.O."/>
        </authorList>
    </citation>
    <scope>NUCLEOTIDE SEQUENCE</scope>
    <source>
        <strain evidence="2">Africana</strain>
    </source>
</reference>
<dbReference type="Pfam" id="PF00106">
    <property type="entry name" value="adh_short"/>
    <property type="match status" value="1"/>
</dbReference>
<dbReference type="SUPFAM" id="SSF51735">
    <property type="entry name" value="NAD(P)-binding Rossmann-fold domains"/>
    <property type="match status" value="1"/>
</dbReference>
<dbReference type="PANTHER" id="PTHR43313">
    <property type="entry name" value="SHORT-CHAIN DEHYDROGENASE/REDUCTASE FAMILY 9C"/>
    <property type="match status" value="1"/>
</dbReference>
<dbReference type="GO" id="GO:0008202">
    <property type="term" value="P:steroid metabolic process"/>
    <property type="evidence" value="ECO:0007669"/>
    <property type="project" value="TreeGrafter"/>
</dbReference>
<dbReference type="InterPro" id="IPR036291">
    <property type="entry name" value="NAD(P)-bd_dom_sf"/>
</dbReference>
<dbReference type="CDD" id="cd05374">
    <property type="entry name" value="17beta-HSD-like_SDR_c"/>
    <property type="match status" value="1"/>
</dbReference>
<accession>A0A7D5Y6F6</accession>
<evidence type="ECO:0000313" key="2">
    <source>
        <dbReference type="EMBL" id="QLJ99232.1"/>
    </source>
</evidence>
<dbReference type="EMBL" id="CP058905">
    <property type="protein sequence ID" value="QLJ99232.1"/>
    <property type="molecule type" value="Genomic_DNA"/>
</dbReference>
<dbReference type="PRINTS" id="PR00081">
    <property type="entry name" value="GDHRDH"/>
</dbReference>
<protein>
    <submittedName>
        <fullName evidence="2">SDR family oxidoreductase</fullName>
    </submittedName>
</protein>
<dbReference type="AlphaFoldDB" id="A0A7D5Y6F6"/>
<evidence type="ECO:0000256" key="1">
    <source>
        <dbReference type="SAM" id="MobiDB-lite"/>
    </source>
</evidence>
<gene>
    <name evidence="2" type="ORF">HZU44_03445</name>
</gene>
<feature type="region of interest" description="Disordered" evidence="1">
    <location>
        <begin position="292"/>
        <end position="315"/>
    </location>
</feature>
<dbReference type="PANTHER" id="PTHR43313:SF1">
    <property type="entry name" value="3BETA-HYDROXYSTEROID DEHYDROGENASE DHS-16"/>
    <property type="match status" value="1"/>
</dbReference>
<dbReference type="Gene3D" id="3.40.50.720">
    <property type="entry name" value="NAD(P)-binding Rossmann-like Domain"/>
    <property type="match status" value="1"/>
</dbReference>